<comment type="cofactor">
    <cofactor evidence="1 8">
        <name>Mg(2+)</name>
        <dbReference type="ChEBI" id="CHEBI:18420"/>
    </cofactor>
</comment>
<feature type="site" description="Increases nucleophilicity of active site Cys" evidence="8">
    <location>
        <position position="424"/>
    </location>
</feature>
<dbReference type="GO" id="GO:0009236">
    <property type="term" value="P:cobalamin biosynthetic process"/>
    <property type="evidence" value="ECO:0007669"/>
    <property type="project" value="UniProtKB-UniRule"/>
</dbReference>
<protein>
    <recommendedName>
        <fullName evidence="8">Cobyrinate a,c-diamide synthase</fullName>
        <ecNumber evidence="8">6.3.5.11</ecNumber>
    </recommendedName>
    <alternativeName>
        <fullName evidence="8">Cobyrinic acid a,c-diamide synthetase</fullName>
    </alternativeName>
</protein>
<dbReference type="PANTHER" id="PTHR43873:SF1">
    <property type="entry name" value="COBYRINATE A,C-DIAMIDE SYNTHASE"/>
    <property type="match status" value="1"/>
</dbReference>
<evidence type="ECO:0000256" key="5">
    <source>
        <dbReference type="ARBA" id="ARBA00022840"/>
    </source>
</evidence>
<dbReference type="Pfam" id="PF07685">
    <property type="entry name" value="GATase_3"/>
    <property type="match status" value="1"/>
</dbReference>
<comment type="catalytic activity">
    <reaction evidence="8">
        <text>cob(II)yrinate + 2 L-glutamine + 2 ATP + 2 H2O = cob(II)yrinate a,c diamide + 2 L-glutamate + 2 ADP + 2 phosphate + 2 H(+)</text>
        <dbReference type="Rhea" id="RHEA:26289"/>
        <dbReference type="ChEBI" id="CHEBI:15377"/>
        <dbReference type="ChEBI" id="CHEBI:15378"/>
        <dbReference type="ChEBI" id="CHEBI:29985"/>
        <dbReference type="ChEBI" id="CHEBI:30616"/>
        <dbReference type="ChEBI" id="CHEBI:43474"/>
        <dbReference type="ChEBI" id="CHEBI:58359"/>
        <dbReference type="ChEBI" id="CHEBI:58537"/>
        <dbReference type="ChEBI" id="CHEBI:58894"/>
        <dbReference type="ChEBI" id="CHEBI:456216"/>
        <dbReference type="EC" id="6.3.5.11"/>
    </reaction>
</comment>
<keyword evidence="12" id="KW-1185">Reference proteome</keyword>
<dbReference type="AlphaFoldDB" id="A0A4V2PS25"/>
<dbReference type="NCBIfam" id="NF002204">
    <property type="entry name" value="PRK01077.1"/>
    <property type="match status" value="1"/>
</dbReference>
<dbReference type="GO" id="GO:0005524">
    <property type="term" value="F:ATP binding"/>
    <property type="evidence" value="ECO:0007669"/>
    <property type="project" value="UniProtKB-UniRule"/>
</dbReference>
<dbReference type="Gene3D" id="3.40.50.880">
    <property type="match status" value="1"/>
</dbReference>
<keyword evidence="6 8" id="KW-0460">Magnesium</keyword>
<organism evidence="11 12">
    <name type="scientific">Seleniivibrio woodruffii</name>
    <dbReference type="NCBI Taxonomy" id="1078050"/>
    <lineage>
        <taxon>Bacteria</taxon>
        <taxon>Pseudomonadati</taxon>
        <taxon>Deferribacterota</taxon>
        <taxon>Deferribacteres</taxon>
        <taxon>Deferribacterales</taxon>
        <taxon>Geovibrionaceae</taxon>
        <taxon>Seleniivibrio</taxon>
    </lineage>
</organism>
<dbReference type="UniPathway" id="UPA00148">
    <property type="reaction ID" value="UER00231"/>
</dbReference>
<keyword evidence="3 8" id="KW-0436">Ligase</keyword>
<dbReference type="Proteomes" id="UP000294614">
    <property type="component" value="Unassembled WGS sequence"/>
</dbReference>
<comment type="similarity">
    <text evidence="8">Belongs to the CobB/CbiA family.</text>
</comment>
<dbReference type="SUPFAM" id="SSF52540">
    <property type="entry name" value="P-loop containing nucleoside triphosphate hydrolases"/>
    <property type="match status" value="1"/>
</dbReference>
<dbReference type="RefSeq" id="WP_132873893.1">
    <property type="nucleotide sequence ID" value="NZ_SMGG01000004.1"/>
</dbReference>
<dbReference type="EC" id="6.3.5.11" evidence="8"/>
<dbReference type="Pfam" id="PF01656">
    <property type="entry name" value="CbiA"/>
    <property type="match status" value="1"/>
</dbReference>
<dbReference type="InterPro" id="IPR027417">
    <property type="entry name" value="P-loop_NTPase"/>
</dbReference>
<proteinExistence type="inferred from homology"/>
<dbReference type="InterPro" id="IPR004484">
    <property type="entry name" value="CbiA/CobB_synth"/>
</dbReference>
<dbReference type="SUPFAM" id="SSF52317">
    <property type="entry name" value="Class I glutamine amidotransferase-like"/>
    <property type="match status" value="1"/>
</dbReference>
<dbReference type="HAMAP" id="MF_00027">
    <property type="entry name" value="CobB_CbiA"/>
    <property type="match status" value="1"/>
</dbReference>
<accession>A0A4V2PS25</accession>
<evidence type="ECO:0000259" key="10">
    <source>
        <dbReference type="Pfam" id="PF07685"/>
    </source>
</evidence>
<feature type="active site" description="Nucleophile" evidence="8">
    <location>
        <position position="323"/>
    </location>
</feature>
<dbReference type="PROSITE" id="PS51274">
    <property type="entry name" value="GATASE_COBBQ"/>
    <property type="match status" value="1"/>
</dbReference>
<evidence type="ECO:0000313" key="12">
    <source>
        <dbReference type="Proteomes" id="UP000294614"/>
    </source>
</evidence>
<dbReference type="Gene3D" id="3.40.50.300">
    <property type="entry name" value="P-loop containing nucleotide triphosphate hydrolases"/>
    <property type="match status" value="1"/>
</dbReference>
<name>A0A4V2PS25_9BACT</name>
<dbReference type="EMBL" id="SMGG01000004">
    <property type="protein sequence ID" value="TCK61041.1"/>
    <property type="molecule type" value="Genomic_DNA"/>
</dbReference>
<evidence type="ECO:0000256" key="2">
    <source>
        <dbReference type="ARBA" id="ARBA00022573"/>
    </source>
</evidence>
<evidence type="ECO:0000256" key="7">
    <source>
        <dbReference type="ARBA" id="ARBA00022962"/>
    </source>
</evidence>
<comment type="function">
    <text evidence="8">Catalyzes the ATP-dependent amidation of the two carboxylate groups at positions a and c of cobyrinate, using either L-glutamine or ammonia as the nitrogen source.</text>
</comment>
<feature type="domain" description="CobB/CobQ-like glutamine amidotransferase" evidence="10">
    <location>
        <begin position="244"/>
        <end position="431"/>
    </location>
</feature>
<keyword evidence="7 8" id="KW-0315">Glutamine amidotransferase</keyword>
<dbReference type="PANTHER" id="PTHR43873">
    <property type="entry name" value="COBYRINATE A,C-DIAMIDE SYNTHASE"/>
    <property type="match status" value="1"/>
</dbReference>
<evidence type="ECO:0000256" key="6">
    <source>
        <dbReference type="ARBA" id="ARBA00022842"/>
    </source>
</evidence>
<dbReference type="CDD" id="cd03130">
    <property type="entry name" value="GATase1_CobB"/>
    <property type="match status" value="1"/>
</dbReference>
<reference evidence="11 12" key="1">
    <citation type="submission" date="2019-03" db="EMBL/GenBank/DDBJ databases">
        <title>Genomic Encyclopedia of Type Strains, Phase IV (KMG-IV): sequencing the most valuable type-strain genomes for metagenomic binning, comparative biology and taxonomic classification.</title>
        <authorList>
            <person name="Goeker M."/>
        </authorList>
    </citation>
    <scope>NUCLEOTIDE SEQUENCE [LARGE SCALE GENOMIC DNA]</scope>
    <source>
        <strain evidence="11 12">DSM 24984</strain>
    </source>
</reference>
<sequence length="439" mass="47278">MFSSFMIAADKSGSGKTTLTTGIIRYLTRTGRTVAPFKCGPDYIDTLHLERASGRKAYNLDSVMLSRSTVADVFTKGCAGADAAVIEGVMGILDGVSHTDFAGSSADVASIIDVPCVLVLDCSGSSYTAAAMARGISELAKVRIAGVVLNNIASDRHAFLVRSAVETHTDCKVLGTLPKNSEKLLGSRHLGIKTAMEVDGEYLDACADFASANVNIEDLLKLCRMAEAAAYPAALSEKRDKTAYVAYDKAFQFYYNSNIDFLRSAGFDVRFFSPLAGEGIDGADFVYIGGGYPELYAKQLSESPTAKIIKDYAESGGKLYAECGGLMFLSGGIHTSDGFFPMAGVFDCVTRMCDRRQALGYVRAELLKDCILGRAGESNIGHEFHYSAMESYSGEYAYRLTRVTDGKTSLDGLIYKNTAAAYTHLHFLCDNPLIKNLII</sequence>
<dbReference type="InterPro" id="IPR029062">
    <property type="entry name" value="Class_I_gatase-like"/>
</dbReference>
<evidence type="ECO:0000256" key="8">
    <source>
        <dbReference type="HAMAP-Rule" id="MF_00027"/>
    </source>
</evidence>
<comment type="miscellaneous">
    <text evidence="8">The a and c carboxylates of cobyrinate are activated for nucleophilic attack via formation of a phosphorylated intermediate by ATP. CbiA catalyzes first the amidation of the c-carboxylate, and then that of the a-carboxylate.</text>
</comment>
<dbReference type="NCBIfam" id="TIGR00379">
    <property type="entry name" value="cobB"/>
    <property type="match status" value="1"/>
</dbReference>
<dbReference type="InterPro" id="IPR011698">
    <property type="entry name" value="GATase_3"/>
</dbReference>
<comment type="pathway">
    <text evidence="8">Cofactor biosynthesis; adenosylcobalamin biosynthesis; cob(II)yrinate a,c-diamide from sirohydrochlorin (anaerobic route): step 10/10.</text>
</comment>
<evidence type="ECO:0000313" key="11">
    <source>
        <dbReference type="EMBL" id="TCK61041.1"/>
    </source>
</evidence>
<gene>
    <name evidence="8" type="primary">cbiA</name>
    <name evidence="11" type="ORF">C8D98_1923</name>
</gene>
<keyword evidence="5 8" id="KW-0067">ATP-binding</keyword>
<dbReference type="InterPro" id="IPR002586">
    <property type="entry name" value="CobQ/CobB/MinD/ParA_Nub-bd_dom"/>
</dbReference>
<feature type="domain" description="CobQ/CobB/MinD/ParA nucleotide binding" evidence="9">
    <location>
        <begin position="6"/>
        <end position="182"/>
    </location>
</feature>
<keyword evidence="2 8" id="KW-0169">Cobalamin biosynthesis</keyword>
<keyword evidence="4 8" id="KW-0547">Nucleotide-binding</keyword>
<comment type="caution">
    <text evidence="11">The sequence shown here is derived from an EMBL/GenBank/DDBJ whole genome shotgun (WGS) entry which is preliminary data.</text>
</comment>
<dbReference type="OrthoDB" id="9764035at2"/>
<dbReference type="GO" id="GO:0042242">
    <property type="term" value="F:cobyrinic acid a,c-diamide synthase activity"/>
    <property type="evidence" value="ECO:0007669"/>
    <property type="project" value="UniProtKB-UniRule"/>
</dbReference>
<comment type="domain">
    <text evidence="8">Comprises of two domains. The C-terminal domain contains the binding site for glutamine and catalyzes the hydrolysis of this substrate to glutamate and ammonia. The N-terminal domain is anticipated to bind ATP and cobyrinate and catalyzes the ultimate synthesis of the diamide product. The ammonia produced via the glutaminase domain is probably translocated to the adjacent domain via a molecular tunnel, where it reacts with an activated intermediate.</text>
</comment>
<evidence type="ECO:0000259" key="9">
    <source>
        <dbReference type="Pfam" id="PF01656"/>
    </source>
</evidence>
<evidence type="ECO:0000256" key="4">
    <source>
        <dbReference type="ARBA" id="ARBA00022741"/>
    </source>
</evidence>
<evidence type="ECO:0000256" key="3">
    <source>
        <dbReference type="ARBA" id="ARBA00022598"/>
    </source>
</evidence>
<evidence type="ECO:0000256" key="1">
    <source>
        <dbReference type="ARBA" id="ARBA00001946"/>
    </source>
</evidence>